<evidence type="ECO:0000313" key="9">
    <source>
        <dbReference type="EMBL" id="WOX29279.1"/>
    </source>
</evidence>
<evidence type="ECO:0000313" key="8">
    <source>
        <dbReference type="EMBL" id="NLR23465.1"/>
    </source>
</evidence>
<dbReference type="CDD" id="cd00801">
    <property type="entry name" value="INT_P4_C"/>
    <property type="match status" value="1"/>
</dbReference>
<dbReference type="Pfam" id="PF13356">
    <property type="entry name" value="Arm-DNA-bind_3"/>
    <property type="match status" value="1"/>
</dbReference>
<keyword evidence="3 5" id="KW-0238">DNA-binding</keyword>
<dbReference type="InterPro" id="IPR025166">
    <property type="entry name" value="Integrase_DNA_bind_dom"/>
</dbReference>
<gene>
    <name evidence="8" type="ORF">F9Y85_19530</name>
    <name evidence="9" type="ORF">R5H13_03125</name>
</gene>
<evidence type="ECO:0000259" key="6">
    <source>
        <dbReference type="PROSITE" id="PS51898"/>
    </source>
</evidence>
<feature type="domain" description="Tyr recombinase" evidence="6">
    <location>
        <begin position="207"/>
        <end position="402"/>
    </location>
</feature>
<dbReference type="GO" id="GO:0015074">
    <property type="term" value="P:DNA integration"/>
    <property type="evidence" value="ECO:0007669"/>
    <property type="project" value="UniProtKB-KW"/>
</dbReference>
<keyword evidence="4" id="KW-0233">DNA recombination</keyword>
<comment type="similarity">
    <text evidence="1">Belongs to the 'phage' integrase family.</text>
</comment>
<dbReference type="InterPro" id="IPR013762">
    <property type="entry name" value="Integrase-like_cat_sf"/>
</dbReference>
<reference evidence="9 11" key="2">
    <citation type="submission" date="2023-10" db="EMBL/GenBank/DDBJ databases">
        <title>To unveil natural product biosynthetic capacity in Pseudoalteromonas.</title>
        <authorList>
            <person name="Wang J."/>
        </authorList>
    </citation>
    <scope>NUCLEOTIDE SEQUENCE [LARGE SCALE GENOMIC DNA]</scope>
    <source>
        <strain evidence="9 11">DSM 15914</strain>
    </source>
</reference>
<keyword evidence="2" id="KW-0229">DNA integration</keyword>
<dbReference type="Proteomes" id="UP000646877">
    <property type="component" value="Unassembled WGS sequence"/>
</dbReference>
<evidence type="ECO:0000259" key="7">
    <source>
        <dbReference type="PROSITE" id="PS51900"/>
    </source>
</evidence>
<dbReference type="InterPro" id="IPR011010">
    <property type="entry name" value="DNA_brk_join_enz"/>
</dbReference>
<evidence type="ECO:0000313" key="10">
    <source>
        <dbReference type="Proteomes" id="UP000646877"/>
    </source>
</evidence>
<dbReference type="GO" id="GO:0006310">
    <property type="term" value="P:DNA recombination"/>
    <property type="evidence" value="ECO:0007669"/>
    <property type="project" value="UniProtKB-KW"/>
</dbReference>
<evidence type="ECO:0000256" key="3">
    <source>
        <dbReference type="ARBA" id="ARBA00023125"/>
    </source>
</evidence>
<dbReference type="EMBL" id="WEIA01000016">
    <property type="protein sequence ID" value="NLR23465.1"/>
    <property type="molecule type" value="Genomic_DNA"/>
</dbReference>
<evidence type="ECO:0000313" key="11">
    <source>
        <dbReference type="Proteomes" id="UP001304419"/>
    </source>
</evidence>
<reference evidence="8" key="1">
    <citation type="submission" date="2019-10" db="EMBL/GenBank/DDBJ databases">
        <authorList>
            <person name="Paulsen S."/>
        </authorList>
    </citation>
    <scope>NUCLEOTIDE SEQUENCE</scope>
    <source>
        <strain evidence="8">LMG 19692</strain>
    </source>
</reference>
<proteinExistence type="inferred from homology"/>
<dbReference type="InterPro" id="IPR044068">
    <property type="entry name" value="CB"/>
</dbReference>
<dbReference type="InterPro" id="IPR050808">
    <property type="entry name" value="Phage_Integrase"/>
</dbReference>
<dbReference type="SUPFAM" id="SSF56349">
    <property type="entry name" value="DNA breaking-rejoining enzymes"/>
    <property type="match status" value="1"/>
</dbReference>
<sequence>MGKLTVRSVQSFIKEASEQIQTKKSGKLRLADGNGLYIVVPKKGEPYWMMRYTIAGKRSEMTIGKHSLLSLADARNKAIEHKKSVNEGVDPLTSRHNAENSEFSTLDGLFLDWQKGNEKRLKYPNIPKRIYTKDISPLIGRYKLKAIKPLDIKRVIESIADSGRPSIANDALQYLKQLFNHAMKLGLSDSNPAQPFNVNDAGGMEKSRERALTFKELEFFFKVMREQSEQISRENYLACSLLVCLGVRKQELIQAKWHEFDLSNAIWKLPKERSKTGQGFTIPLAPPIIKWLEELKVRSCGSEYVFPSRRRSKNPYMGADTLNRAISKLFGIESGKSTHSPNLMGEIEHFTVHDLRRTCRSLLSQLKTPSHIAERCLNHKLKGVEGVYDQYDYFDERKEALDKLADSIAQLVNITPNNVEGV</sequence>
<dbReference type="Pfam" id="PF22022">
    <property type="entry name" value="Phage_int_M"/>
    <property type="match status" value="1"/>
</dbReference>
<dbReference type="EMBL" id="CP137578">
    <property type="protein sequence ID" value="WOX29279.1"/>
    <property type="molecule type" value="Genomic_DNA"/>
</dbReference>
<keyword evidence="11" id="KW-1185">Reference proteome</keyword>
<dbReference type="Gene3D" id="1.10.150.130">
    <property type="match status" value="1"/>
</dbReference>
<dbReference type="AlphaFoldDB" id="A0A8I2KMM7"/>
<protein>
    <submittedName>
        <fullName evidence="8">Site-specific integrase</fullName>
    </submittedName>
</protein>
<dbReference type="InterPro" id="IPR002104">
    <property type="entry name" value="Integrase_catalytic"/>
</dbReference>
<evidence type="ECO:0000256" key="4">
    <source>
        <dbReference type="ARBA" id="ARBA00023172"/>
    </source>
</evidence>
<dbReference type="PANTHER" id="PTHR30629:SF2">
    <property type="entry name" value="PROPHAGE INTEGRASE INTS-RELATED"/>
    <property type="match status" value="1"/>
</dbReference>
<dbReference type="PROSITE" id="PS51898">
    <property type="entry name" value="TYR_RECOMBINASE"/>
    <property type="match status" value="1"/>
</dbReference>
<dbReference type="Gene3D" id="1.10.443.10">
    <property type="entry name" value="Intergrase catalytic core"/>
    <property type="match status" value="1"/>
</dbReference>
<evidence type="ECO:0000256" key="1">
    <source>
        <dbReference type="ARBA" id="ARBA00008857"/>
    </source>
</evidence>
<dbReference type="Pfam" id="PF00589">
    <property type="entry name" value="Phage_integrase"/>
    <property type="match status" value="1"/>
</dbReference>
<dbReference type="InterPro" id="IPR038488">
    <property type="entry name" value="Integrase_DNA-bd_sf"/>
</dbReference>
<feature type="domain" description="Core-binding (CB)" evidence="7">
    <location>
        <begin position="101"/>
        <end position="183"/>
    </location>
</feature>
<evidence type="ECO:0000256" key="5">
    <source>
        <dbReference type="PROSITE-ProRule" id="PRU01248"/>
    </source>
</evidence>
<dbReference type="InterPro" id="IPR053876">
    <property type="entry name" value="Phage_int_M"/>
</dbReference>
<name>A0A8I2KMM7_9GAMM</name>
<accession>A0A8I2KMM7</accession>
<organism evidence="8 10">
    <name type="scientific">Pseudoalteromonas maricaloris</name>
    <dbReference type="NCBI Taxonomy" id="184924"/>
    <lineage>
        <taxon>Bacteria</taxon>
        <taxon>Pseudomonadati</taxon>
        <taxon>Pseudomonadota</taxon>
        <taxon>Gammaproteobacteria</taxon>
        <taxon>Alteromonadales</taxon>
        <taxon>Pseudoalteromonadaceae</taxon>
        <taxon>Pseudoalteromonas</taxon>
    </lineage>
</organism>
<dbReference type="Proteomes" id="UP001304419">
    <property type="component" value="Chromosome 1"/>
</dbReference>
<dbReference type="RefSeq" id="WP_193522411.1">
    <property type="nucleotide sequence ID" value="NZ_CBCSDF010000020.1"/>
</dbReference>
<dbReference type="PANTHER" id="PTHR30629">
    <property type="entry name" value="PROPHAGE INTEGRASE"/>
    <property type="match status" value="1"/>
</dbReference>
<dbReference type="PROSITE" id="PS51900">
    <property type="entry name" value="CB"/>
    <property type="match status" value="1"/>
</dbReference>
<dbReference type="GO" id="GO:0003677">
    <property type="term" value="F:DNA binding"/>
    <property type="evidence" value="ECO:0007669"/>
    <property type="project" value="UniProtKB-UniRule"/>
</dbReference>
<dbReference type="InterPro" id="IPR010998">
    <property type="entry name" value="Integrase_recombinase_N"/>
</dbReference>
<dbReference type="Gene3D" id="3.30.160.390">
    <property type="entry name" value="Integrase, DNA-binding domain"/>
    <property type="match status" value="1"/>
</dbReference>
<evidence type="ECO:0000256" key="2">
    <source>
        <dbReference type="ARBA" id="ARBA00022908"/>
    </source>
</evidence>